<dbReference type="Gene3D" id="2.30.29.30">
    <property type="entry name" value="Pleckstrin-homology domain (PH domain)/Phosphotyrosine-binding domain (PTB)"/>
    <property type="match status" value="1"/>
</dbReference>
<dbReference type="CDD" id="cd13318">
    <property type="entry name" value="PH_IQSEC"/>
    <property type="match status" value="1"/>
</dbReference>
<dbReference type="PANTHER" id="PTHR10663">
    <property type="entry name" value="GUANYL-NUCLEOTIDE EXCHANGE FACTOR"/>
    <property type="match status" value="1"/>
</dbReference>
<dbReference type="SUPFAM" id="SSF50729">
    <property type="entry name" value="PH domain-like"/>
    <property type="match status" value="1"/>
</dbReference>
<dbReference type="InterPro" id="IPR035999">
    <property type="entry name" value="Sec7_dom_sf"/>
</dbReference>
<dbReference type="Pfam" id="PF16453">
    <property type="entry name" value="IQ_SEC7_PH"/>
    <property type="match status" value="1"/>
</dbReference>
<gene>
    <name evidence="8" type="primary">Dper\GL10064</name>
    <name evidence="8" type="ORF">Dper_GL10064</name>
</gene>
<evidence type="ECO:0000313" key="8">
    <source>
        <dbReference type="EMBL" id="EDW26389.1"/>
    </source>
</evidence>
<dbReference type="SMART" id="SM00222">
    <property type="entry name" value="Sec7"/>
    <property type="match status" value="1"/>
</dbReference>
<organism evidence="9">
    <name type="scientific">Drosophila persimilis</name>
    <name type="common">Fruit fly</name>
    <dbReference type="NCBI Taxonomy" id="7234"/>
    <lineage>
        <taxon>Eukaryota</taxon>
        <taxon>Metazoa</taxon>
        <taxon>Ecdysozoa</taxon>
        <taxon>Arthropoda</taxon>
        <taxon>Hexapoda</taxon>
        <taxon>Insecta</taxon>
        <taxon>Pterygota</taxon>
        <taxon>Neoptera</taxon>
        <taxon>Endopterygota</taxon>
        <taxon>Diptera</taxon>
        <taxon>Brachycera</taxon>
        <taxon>Muscomorpha</taxon>
        <taxon>Ephydroidea</taxon>
        <taxon>Drosophilidae</taxon>
        <taxon>Drosophila</taxon>
        <taxon>Sophophora</taxon>
    </lineage>
</organism>
<sequence length="508" mass="56541">MGSRAPAHETAPQAVLQATRPDSGISPRCPSGRWRVEPLWSPRAAIAAAGPGAYAAQMQAAVAAATAAGGVPPTDDHAVSSHTSAAQYEQHEQQQHEQQQLQAAASAAGVAQNYKMSETIRKRQYRVGLNLFNKKPEKGITYLIRRGFLENTPQGVARFLITRKGLSRQMIGEYLGNLQNQFNMAVLSCFAMELDLSGRQVDVALRKFQAYFRMPGEAQKIERLMEIFSQRYCECNADIVGRLRSSDTIFVLAFAIIMLNTDLHTPNLKPERRMRVEDFIKNLRGIDDCHDIDKDMLSGIYERVKSDEFKPGSDHVTQVMKVQATIVGKKPNLALPHRRLVCYCRLYEIPDVNKKERPGVHQREVFLFNDLLVITKIFSKKKTSVTYTFRNSFPLCGTVVTLLDMPNYPFCIQLSQKVDGKILITFNARNEHDRCKFAEDLKESSRCGCARMPDICGTGLGPPAWPASQRSPTGCPAGLIGGHRGGFHPAWGLSPTRTGRAAVHRISL</sequence>
<keyword evidence="4" id="KW-0597">Phosphoprotein</keyword>
<keyword evidence="5" id="KW-0175">Coiled coil</keyword>
<dbReference type="FunFam" id="1.10.1000.11:FF:000009">
    <property type="entry name" value="IQ motif and SEC7 domain-containing protein"/>
    <property type="match status" value="1"/>
</dbReference>
<dbReference type="InterPro" id="IPR011993">
    <property type="entry name" value="PH-like_dom_sf"/>
</dbReference>
<dbReference type="AlphaFoldDB" id="B4HDD7"/>
<dbReference type="Gene3D" id="1.10.1000.11">
    <property type="entry name" value="Arf Nucleotide-binding Site Opener,domain 2"/>
    <property type="match status" value="1"/>
</dbReference>
<evidence type="ECO:0000256" key="5">
    <source>
        <dbReference type="ARBA" id="ARBA00023054"/>
    </source>
</evidence>
<evidence type="ECO:0000256" key="3">
    <source>
        <dbReference type="ARBA" id="ARBA00022490"/>
    </source>
</evidence>
<evidence type="ECO:0000256" key="4">
    <source>
        <dbReference type="ARBA" id="ARBA00022553"/>
    </source>
</evidence>
<keyword evidence="3" id="KW-0963">Cytoplasm</keyword>
<dbReference type="CDD" id="cd00171">
    <property type="entry name" value="Sec7"/>
    <property type="match status" value="1"/>
</dbReference>
<name>B4HDD7_DROPE</name>
<dbReference type="Pfam" id="PF01369">
    <property type="entry name" value="Sec7"/>
    <property type="match status" value="1"/>
</dbReference>
<keyword evidence="9" id="KW-1185">Reference proteome</keyword>
<comment type="similarity">
    <text evidence="2">Belongs to the BRAG family.</text>
</comment>
<dbReference type="PANTHER" id="PTHR10663:SF342">
    <property type="entry name" value="FI21420P1"/>
    <property type="match status" value="1"/>
</dbReference>
<dbReference type="InterPro" id="IPR000904">
    <property type="entry name" value="Sec7_dom"/>
</dbReference>
<dbReference type="eggNOG" id="KOG0931">
    <property type="taxonomic scope" value="Eukaryota"/>
</dbReference>
<dbReference type="PROSITE" id="PS50190">
    <property type="entry name" value="SEC7"/>
    <property type="match status" value="1"/>
</dbReference>
<dbReference type="InterPro" id="IPR023394">
    <property type="entry name" value="Sec7_C_sf"/>
</dbReference>
<accession>B4HDD7</accession>
<evidence type="ECO:0000256" key="2">
    <source>
        <dbReference type="ARBA" id="ARBA00006248"/>
    </source>
</evidence>
<dbReference type="EMBL" id="CH480122">
    <property type="protein sequence ID" value="EDW26389.1"/>
    <property type="molecule type" value="Genomic_DNA"/>
</dbReference>
<dbReference type="OrthoDB" id="430364at2759"/>
<dbReference type="FunFam" id="1.10.220.20:FF:000001">
    <property type="entry name" value="IQ motif and SEC7 domain-containing protein 1"/>
    <property type="match status" value="1"/>
</dbReference>
<comment type="subcellular location">
    <subcellularLocation>
        <location evidence="1">Cytoplasm</location>
    </subcellularLocation>
</comment>
<feature type="domain" description="SEC7" evidence="7">
    <location>
        <begin position="121"/>
        <end position="307"/>
    </location>
</feature>
<dbReference type="HOGENOM" id="CLU_536674_0_0_1"/>
<dbReference type="GO" id="GO:0030036">
    <property type="term" value="P:actin cytoskeleton organization"/>
    <property type="evidence" value="ECO:0007669"/>
    <property type="project" value="TreeGrafter"/>
</dbReference>
<evidence type="ECO:0000313" key="9">
    <source>
        <dbReference type="Proteomes" id="UP000008744"/>
    </source>
</evidence>
<dbReference type="GO" id="GO:0005737">
    <property type="term" value="C:cytoplasm"/>
    <property type="evidence" value="ECO:0007669"/>
    <property type="project" value="UniProtKB-SubCell"/>
</dbReference>
<feature type="region of interest" description="Disordered" evidence="6">
    <location>
        <begin position="1"/>
        <end position="30"/>
    </location>
</feature>
<evidence type="ECO:0000256" key="1">
    <source>
        <dbReference type="ARBA" id="ARBA00004496"/>
    </source>
</evidence>
<protein>
    <submittedName>
        <fullName evidence="8">GL10064</fullName>
    </submittedName>
</protein>
<evidence type="ECO:0000256" key="6">
    <source>
        <dbReference type="SAM" id="MobiDB-lite"/>
    </source>
</evidence>
<dbReference type="SUPFAM" id="SSF48425">
    <property type="entry name" value="Sec7 domain"/>
    <property type="match status" value="1"/>
</dbReference>
<dbReference type="SMR" id="B4HDD7"/>
<proteinExistence type="inferred from homology"/>
<dbReference type="Proteomes" id="UP000008744">
    <property type="component" value="Unassembled WGS sequence"/>
</dbReference>
<dbReference type="InterPro" id="IPR033742">
    <property type="entry name" value="IQSEC_PH"/>
</dbReference>
<evidence type="ECO:0000259" key="7">
    <source>
        <dbReference type="PROSITE" id="PS50190"/>
    </source>
</evidence>
<dbReference type="PhylomeDB" id="B4HDD7"/>
<feature type="region of interest" description="Disordered" evidence="6">
    <location>
        <begin position="68"/>
        <end position="99"/>
    </location>
</feature>
<dbReference type="Gene3D" id="1.10.220.20">
    <property type="match status" value="1"/>
</dbReference>
<reference evidence="8 9" key="1">
    <citation type="journal article" date="2007" name="Nature">
        <title>Evolution of genes and genomes on the Drosophila phylogeny.</title>
        <authorList>
            <consortium name="Drosophila 12 Genomes Consortium"/>
            <person name="Clark A.G."/>
            <person name="Eisen M.B."/>
            <person name="Smith D.R."/>
            <person name="Bergman C.M."/>
            <person name="Oliver B."/>
            <person name="Markow T.A."/>
            <person name="Kaufman T.C."/>
            <person name="Kellis M."/>
            <person name="Gelbart W."/>
            <person name="Iyer V.N."/>
            <person name="Pollard D.A."/>
            <person name="Sackton T.B."/>
            <person name="Larracuente A.M."/>
            <person name="Singh N.D."/>
            <person name="Abad J.P."/>
            <person name="Abt D.N."/>
            <person name="Adryan B."/>
            <person name="Aguade M."/>
            <person name="Akashi H."/>
            <person name="Anderson W.W."/>
            <person name="Aquadro C.F."/>
            <person name="Ardell D.H."/>
            <person name="Arguello R."/>
            <person name="Artieri C.G."/>
            <person name="Barbash D.A."/>
            <person name="Barker D."/>
            <person name="Barsanti P."/>
            <person name="Batterham P."/>
            <person name="Batzoglou S."/>
            <person name="Begun D."/>
            <person name="Bhutkar A."/>
            <person name="Blanco E."/>
            <person name="Bosak S.A."/>
            <person name="Bradley R.K."/>
            <person name="Brand A.D."/>
            <person name="Brent M.R."/>
            <person name="Brooks A.N."/>
            <person name="Brown R.H."/>
            <person name="Butlin R.K."/>
            <person name="Caggese C."/>
            <person name="Calvi B.R."/>
            <person name="Bernardo de Carvalho A."/>
            <person name="Caspi A."/>
            <person name="Castrezana S."/>
            <person name="Celniker S.E."/>
            <person name="Chang J.L."/>
            <person name="Chapple C."/>
            <person name="Chatterji S."/>
            <person name="Chinwalla A."/>
            <person name="Civetta A."/>
            <person name="Clifton S.W."/>
            <person name="Comeron J.M."/>
            <person name="Costello J.C."/>
            <person name="Coyne J.A."/>
            <person name="Daub J."/>
            <person name="David R.G."/>
            <person name="Delcher A.L."/>
            <person name="Delehaunty K."/>
            <person name="Do C.B."/>
            <person name="Ebling H."/>
            <person name="Edwards K."/>
            <person name="Eickbush T."/>
            <person name="Evans J.D."/>
            <person name="Filipski A."/>
            <person name="Findeiss S."/>
            <person name="Freyhult E."/>
            <person name="Fulton L."/>
            <person name="Fulton R."/>
            <person name="Garcia A.C."/>
            <person name="Gardiner A."/>
            <person name="Garfield D.A."/>
            <person name="Garvin B.E."/>
            <person name="Gibson G."/>
            <person name="Gilbert D."/>
            <person name="Gnerre S."/>
            <person name="Godfrey J."/>
            <person name="Good R."/>
            <person name="Gotea V."/>
            <person name="Gravely B."/>
            <person name="Greenberg A.J."/>
            <person name="Griffiths-Jones S."/>
            <person name="Gross S."/>
            <person name="Guigo R."/>
            <person name="Gustafson E.A."/>
            <person name="Haerty W."/>
            <person name="Hahn M.W."/>
            <person name="Halligan D.L."/>
            <person name="Halpern A.L."/>
            <person name="Halter G.M."/>
            <person name="Han M.V."/>
            <person name="Heger A."/>
            <person name="Hillier L."/>
            <person name="Hinrichs A.S."/>
            <person name="Holmes I."/>
            <person name="Hoskins R.A."/>
            <person name="Hubisz M.J."/>
            <person name="Hultmark D."/>
            <person name="Huntley M.A."/>
            <person name="Jaffe D.B."/>
            <person name="Jagadeeshan S."/>
            <person name="Jeck W.R."/>
            <person name="Johnson J."/>
            <person name="Jones C.D."/>
            <person name="Jordan W.C."/>
            <person name="Karpen G.H."/>
            <person name="Kataoka E."/>
            <person name="Keightley P.D."/>
            <person name="Kheradpour P."/>
            <person name="Kirkness E.F."/>
            <person name="Koerich L.B."/>
            <person name="Kristiansen K."/>
            <person name="Kudrna D."/>
            <person name="Kulathinal R.J."/>
            <person name="Kumar S."/>
            <person name="Kwok R."/>
            <person name="Lander E."/>
            <person name="Langley C.H."/>
            <person name="Lapoint R."/>
            <person name="Lazzaro B.P."/>
            <person name="Lee S.J."/>
            <person name="Levesque L."/>
            <person name="Li R."/>
            <person name="Lin C.F."/>
            <person name="Lin M.F."/>
            <person name="Lindblad-Toh K."/>
            <person name="Llopart A."/>
            <person name="Long M."/>
            <person name="Low L."/>
            <person name="Lozovsky E."/>
            <person name="Lu J."/>
            <person name="Luo M."/>
            <person name="Machado C.A."/>
            <person name="Makalowski W."/>
            <person name="Marzo M."/>
            <person name="Matsuda M."/>
            <person name="Matzkin L."/>
            <person name="McAllister B."/>
            <person name="McBride C.S."/>
            <person name="McKernan B."/>
            <person name="McKernan K."/>
            <person name="Mendez-Lago M."/>
            <person name="Minx P."/>
            <person name="Mollenhauer M.U."/>
            <person name="Montooth K."/>
            <person name="Mount S.M."/>
            <person name="Mu X."/>
            <person name="Myers E."/>
            <person name="Negre B."/>
            <person name="Newfeld S."/>
            <person name="Nielsen R."/>
            <person name="Noor M.A."/>
            <person name="O'Grady P."/>
            <person name="Pachter L."/>
            <person name="Papaceit M."/>
            <person name="Parisi M.J."/>
            <person name="Parisi M."/>
            <person name="Parts L."/>
            <person name="Pedersen J.S."/>
            <person name="Pesole G."/>
            <person name="Phillippy A.M."/>
            <person name="Ponting C.P."/>
            <person name="Pop M."/>
            <person name="Porcelli D."/>
            <person name="Powell J.R."/>
            <person name="Prohaska S."/>
            <person name="Pruitt K."/>
            <person name="Puig M."/>
            <person name="Quesneville H."/>
            <person name="Ram K.R."/>
            <person name="Rand D."/>
            <person name="Rasmussen M.D."/>
            <person name="Reed L.K."/>
            <person name="Reenan R."/>
            <person name="Reily A."/>
            <person name="Remington K.A."/>
            <person name="Rieger T.T."/>
            <person name="Ritchie M.G."/>
            <person name="Robin C."/>
            <person name="Rogers Y.H."/>
            <person name="Rohde C."/>
            <person name="Rozas J."/>
            <person name="Rubenfield M.J."/>
            <person name="Ruiz A."/>
            <person name="Russo S."/>
            <person name="Salzberg S.L."/>
            <person name="Sanchez-Gracia A."/>
            <person name="Saranga D.J."/>
            <person name="Sato H."/>
            <person name="Schaeffer S.W."/>
            <person name="Schatz M.C."/>
            <person name="Schlenke T."/>
            <person name="Schwartz R."/>
            <person name="Segarra C."/>
            <person name="Singh R.S."/>
            <person name="Sirot L."/>
            <person name="Sirota M."/>
            <person name="Sisneros N.B."/>
            <person name="Smith C.D."/>
            <person name="Smith T.F."/>
            <person name="Spieth J."/>
            <person name="Stage D.E."/>
            <person name="Stark A."/>
            <person name="Stephan W."/>
            <person name="Strausberg R.L."/>
            <person name="Strempel S."/>
            <person name="Sturgill D."/>
            <person name="Sutton G."/>
            <person name="Sutton G.G."/>
            <person name="Tao W."/>
            <person name="Teichmann S."/>
            <person name="Tobari Y.N."/>
            <person name="Tomimura Y."/>
            <person name="Tsolas J.M."/>
            <person name="Valente V.L."/>
            <person name="Venter E."/>
            <person name="Venter J.C."/>
            <person name="Vicario S."/>
            <person name="Vieira F.G."/>
            <person name="Vilella A.J."/>
            <person name="Villasante A."/>
            <person name="Walenz B."/>
            <person name="Wang J."/>
            <person name="Wasserman M."/>
            <person name="Watts T."/>
            <person name="Wilson D."/>
            <person name="Wilson R.K."/>
            <person name="Wing R.A."/>
            <person name="Wolfner M.F."/>
            <person name="Wong A."/>
            <person name="Wong G.K."/>
            <person name="Wu C.I."/>
            <person name="Wu G."/>
            <person name="Yamamoto D."/>
            <person name="Yang H.P."/>
            <person name="Yang S.P."/>
            <person name="Yorke J.A."/>
            <person name="Yoshida K."/>
            <person name="Zdobnov E."/>
            <person name="Zhang P."/>
            <person name="Zhang Y."/>
            <person name="Zimin A.V."/>
            <person name="Baldwin J."/>
            <person name="Abdouelleil A."/>
            <person name="Abdulkadir J."/>
            <person name="Abebe A."/>
            <person name="Abera B."/>
            <person name="Abreu J."/>
            <person name="Acer S.C."/>
            <person name="Aftuck L."/>
            <person name="Alexander A."/>
            <person name="An P."/>
            <person name="Anderson E."/>
            <person name="Anderson S."/>
            <person name="Arachi H."/>
            <person name="Azer M."/>
            <person name="Bachantsang P."/>
            <person name="Barry A."/>
            <person name="Bayul T."/>
            <person name="Berlin A."/>
            <person name="Bessette D."/>
            <person name="Bloom T."/>
            <person name="Blye J."/>
            <person name="Boguslavskiy L."/>
            <person name="Bonnet C."/>
            <person name="Boukhgalter B."/>
            <person name="Bourzgui I."/>
            <person name="Brown A."/>
            <person name="Cahill P."/>
            <person name="Channer S."/>
            <person name="Cheshatsang Y."/>
            <person name="Chuda L."/>
            <person name="Citroen M."/>
            <person name="Collymore A."/>
            <person name="Cooke P."/>
            <person name="Costello M."/>
            <person name="D'Aco K."/>
            <person name="Daza R."/>
            <person name="De Haan G."/>
            <person name="DeGray S."/>
            <person name="DeMaso C."/>
            <person name="Dhargay N."/>
            <person name="Dooley K."/>
            <person name="Dooley E."/>
            <person name="Doricent M."/>
            <person name="Dorje P."/>
            <person name="Dorjee K."/>
            <person name="Dupes A."/>
            <person name="Elong R."/>
            <person name="Falk J."/>
            <person name="Farina A."/>
            <person name="Faro S."/>
            <person name="Ferguson D."/>
            <person name="Fisher S."/>
            <person name="Foley C.D."/>
            <person name="Franke A."/>
            <person name="Friedrich D."/>
            <person name="Gadbois L."/>
            <person name="Gearin G."/>
            <person name="Gearin C.R."/>
            <person name="Giannoukos G."/>
            <person name="Goode T."/>
            <person name="Graham J."/>
            <person name="Grandbois E."/>
            <person name="Grewal S."/>
            <person name="Gyaltsen K."/>
            <person name="Hafez N."/>
            <person name="Hagos B."/>
            <person name="Hall J."/>
            <person name="Henson C."/>
            <person name="Hollinger A."/>
            <person name="Honan T."/>
            <person name="Huard M.D."/>
            <person name="Hughes L."/>
            <person name="Hurhula B."/>
            <person name="Husby M.E."/>
            <person name="Kamat A."/>
            <person name="Kanga B."/>
            <person name="Kashin S."/>
            <person name="Khazanovich D."/>
            <person name="Kisner P."/>
            <person name="Lance K."/>
            <person name="Lara M."/>
            <person name="Lee W."/>
            <person name="Lennon N."/>
            <person name="Letendre F."/>
            <person name="LeVine R."/>
            <person name="Lipovsky A."/>
            <person name="Liu X."/>
            <person name="Liu J."/>
            <person name="Liu S."/>
            <person name="Lokyitsang T."/>
            <person name="Lokyitsang Y."/>
            <person name="Lubonja R."/>
            <person name="Lui A."/>
            <person name="MacDonald P."/>
            <person name="Magnisalis V."/>
            <person name="Maru K."/>
            <person name="Matthews C."/>
            <person name="McCusker W."/>
            <person name="McDonough S."/>
            <person name="Mehta T."/>
            <person name="Meldrim J."/>
            <person name="Meneus L."/>
            <person name="Mihai O."/>
            <person name="Mihalev A."/>
            <person name="Mihova T."/>
            <person name="Mittelman R."/>
            <person name="Mlenga V."/>
            <person name="Montmayeur A."/>
            <person name="Mulrain L."/>
            <person name="Navidi A."/>
            <person name="Naylor J."/>
            <person name="Negash T."/>
            <person name="Nguyen T."/>
            <person name="Nguyen N."/>
            <person name="Nicol R."/>
            <person name="Norbu C."/>
            <person name="Norbu N."/>
            <person name="Novod N."/>
            <person name="O'Neill B."/>
            <person name="Osman S."/>
            <person name="Markiewicz E."/>
            <person name="Oyono O.L."/>
            <person name="Patti C."/>
            <person name="Phunkhang P."/>
            <person name="Pierre F."/>
            <person name="Priest M."/>
            <person name="Raghuraman S."/>
            <person name="Rege F."/>
            <person name="Reyes R."/>
            <person name="Rise C."/>
            <person name="Rogov P."/>
            <person name="Ross K."/>
            <person name="Ryan E."/>
            <person name="Settipalli S."/>
            <person name="Shea T."/>
            <person name="Sherpa N."/>
            <person name="Shi L."/>
            <person name="Shih D."/>
            <person name="Sparrow T."/>
            <person name="Spaulding J."/>
            <person name="Stalker J."/>
            <person name="Stange-Thomann N."/>
            <person name="Stavropoulos S."/>
            <person name="Stone C."/>
            <person name="Strader C."/>
            <person name="Tesfaye S."/>
            <person name="Thomson T."/>
            <person name="Thoulutsang Y."/>
            <person name="Thoulutsang D."/>
            <person name="Topham K."/>
            <person name="Topping I."/>
            <person name="Tsamla T."/>
            <person name="Vassiliev H."/>
            <person name="Vo A."/>
            <person name="Wangchuk T."/>
            <person name="Wangdi T."/>
            <person name="Weiand M."/>
            <person name="Wilkinson J."/>
            <person name="Wilson A."/>
            <person name="Yadav S."/>
            <person name="Young G."/>
            <person name="Yu Q."/>
            <person name="Zembek L."/>
            <person name="Zhong D."/>
            <person name="Zimmer A."/>
            <person name="Zwirko Z."/>
            <person name="Jaffe D.B."/>
            <person name="Alvarez P."/>
            <person name="Brockman W."/>
            <person name="Butler J."/>
            <person name="Chin C."/>
            <person name="Gnerre S."/>
            <person name="Grabherr M."/>
            <person name="Kleber M."/>
            <person name="Mauceli E."/>
            <person name="MacCallum I."/>
        </authorList>
    </citation>
    <scope>NUCLEOTIDE SEQUENCE [LARGE SCALE GENOMIC DNA]</scope>
    <source>
        <strain evidence="9">MSH-3 / Tucson 14011-0111.49</strain>
    </source>
</reference>
<dbReference type="GO" id="GO:0005085">
    <property type="term" value="F:guanyl-nucleotide exchange factor activity"/>
    <property type="evidence" value="ECO:0007669"/>
    <property type="project" value="InterPro"/>
</dbReference>
<dbReference type="GO" id="GO:0032012">
    <property type="term" value="P:regulation of ARF protein signal transduction"/>
    <property type="evidence" value="ECO:0007669"/>
    <property type="project" value="InterPro"/>
</dbReference>